<feature type="domain" description="Endonuclease/exonuclease/phosphatase" evidence="2">
    <location>
        <begin position="47"/>
        <end position="290"/>
    </location>
</feature>
<dbReference type="AlphaFoldDB" id="A0A6M1RK05"/>
<dbReference type="Gene3D" id="3.60.10.10">
    <property type="entry name" value="Endonuclease/exonuclease/phosphatase"/>
    <property type="match status" value="1"/>
</dbReference>
<sequence>MRPACGTIRFGLRLATLSLVMVAGTAPTPAAEPATTPTEPAAGLCVVTYNLRFASPTGPNAWPIRRPLVVEAIRRLDPDVMGTQEGLYQQLRELASDLPDYDWIGLGRDGGSRGEFMAVFYRRSRLEPMAFDHFWLSDTPDRIGSATWGNRNRRMVTWVQFLDRTTGQKFYLWNTHLDHEVQAAREKGAALIRERVATLKDGLPVVLVGDFNAAAGGNPAYDILTRDGFFTDTWLMAGEREGENLGTFNGFEKVPVGGPRIDWILVRGRAEVARVRIDAWQKEGRFPSDHFPVAAWLRLVAGP</sequence>
<keyword evidence="3" id="KW-0540">Nuclease</keyword>
<dbReference type="GO" id="GO:0000175">
    <property type="term" value="F:3'-5'-RNA exonuclease activity"/>
    <property type="evidence" value="ECO:0007669"/>
    <property type="project" value="TreeGrafter"/>
</dbReference>
<keyword evidence="3" id="KW-0378">Hydrolase</keyword>
<name>A0A6M1RK05_9BACT</name>
<dbReference type="GO" id="GO:0004519">
    <property type="term" value="F:endonuclease activity"/>
    <property type="evidence" value="ECO:0007669"/>
    <property type="project" value="UniProtKB-KW"/>
</dbReference>
<evidence type="ECO:0000313" key="4">
    <source>
        <dbReference type="Proteomes" id="UP000477311"/>
    </source>
</evidence>
<comment type="caution">
    <text evidence="3">The sequence shown here is derived from an EMBL/GenBank/DDBJ whole genome shotgun (WGS) entry which is preliminary data.</text>
</comment>
<dbReference type="InterPro" id="IPR005135">
    <property type="entry name" value="Endo/exonuclease/phosphatase"/>
</dbReference>
<evidence type="ECO:0000256" key="1">
    <source>
        <dbReference type="SAM" id="SignalP"/>
    </source>
</evidence>
<organism evidence="3 4">
    <name type="scientific">Limisphaera ngatamarikiensis</name>
    <dbReference type="NCBI Taxonomy" id="1324935"/>
    <lineage>
        <taxon>Bacteria</taxon>
        <taxon>Pseudomonadati</taxon>
        <taxon>Verrucomicrobiota</taxon>
        <taxon>Verrucomicrobiia</taxon>
        <taxon>Limisphaerales</taxon>
        <taxon>Limisphaeraceae</taxon>
        <taxon>Limisphaera</taxon>
    </lineage>
</organism>
<dbReference type="InterPro" id="IPR036691">
    <property type="entry name" value="Endo/exonu/phosph_ase_sf"/>
</dbReference>
<protein>
    <submittedName>
        <fullName evidence="3">Endonuclease/exonuclease/phosphatase family protein</fullName>
    </submittedName>
</protein>
<dbReference type="EMBL" id="JAAKYA010000089">
    <property type="protein sequence ID" value="NGO40398.1"/>
    <property type="molecule type" value="Genomic_DNA"/>
</dbReference>
<accession>A0A6M1RK05</accession>
<gene>
    <name evidence="3" type="ORF">G4L39_13490</name>
</gene>
<dbReference type="PANTHER" id="PTHR12121:SF36">
    <property type="entry name" value="ENDONUCLEASE_EXONUCLEASE_PHOSPHATASE DOMAIN-CONTAINING PROTEIN"/>
    <property type="match status" value="1"/>
</dbReference>
<dbReference type="SUPFAM" id="SSF56219">
    <property type="entry name" value="DNase I-like"/>
    <property type="match status" value="1"/>
</dbReference>
<feature type="chain" id="PRO_5026879020" evidence="1">
    <location>
        <begin position="31"/>
        <end position="303"/>
    </location>
</feature>
<feature type="signal peptide" evidence="1">
    <location>
        <begin position="1"/>
        <end position="30"/>
    </location>
</feature>
<keyword evidence="3" id="KW-0255">Endonuclease</keyword>
<dbReference type="RefSeq" id="WP_165108959.1">
    <property type="nucleotide sequence ID" value="NZ_JAAKYA010000089.1"/>
</dbReference>
<dbReference type="PANTHER" id="PTHR12121">
    <property type="entry name" value="CARBON CATABOLITE REPRESSOR PROTEIN 4"/>
    <property type="match status" value="1"/>
</dbReference>
<dbReference type="CDD" id="cd09083">
    <property type="entry name" value="EEP-1"/>
    <property type="match status" value="1"/>
</dbReference>
<keyword evidence="3" id="KW-0269">Exonuclease</keyword>
<proteinExistence type="predicted"/>
<dbReference type="InterPro" id="IPR050410">
    <property type="entry name" value="CCR4/nocturin_mRNA_transcr"/>
</dbReference>
<dbReference type="Pfam" id="PF03372">
    <property type="entry name" value="Exo_endo_phos"/>
    <property type="match status" value="1"/>
</dbReference>
<keyword evidence="1" id="KW-0732">Signal</keyword>
<evidence type="ECO:0000259" key="2">
    <source>
        <dbReference type="Pfam" id="PF03372"/>
    </source>
</evidence>
<reference evidence="3 4" key="1">
    <citation type="submission" date="2020-02" db="EMBL/GenBank/DDBJ databases">
        <title>Draft genome sequence of Limisphaera ngatamarikiensis NGM72.4T, a thermophilic Verrucomicrobia grouped in subdivision 3.</title>
        <authorList>
            <person name="Carere C.R."/>
            <person name="Steen J."/>
            <person name="Hugenholtz P."/>
            <person name="Stott M.B."/>
        </authorList>
    </citation>
    <scope>NUCLEOTIDE SEQUENCE [LARGE SCALE GENOMIC DNA]</scope>
    <source>
        <strain evidence="3 4">NGM72.4</strain>
    </source>
</reference>
<keyword evidence="4" id="KW-1185">Reference proteome</keyword>
<evidence type="ECO:0000313" key="3">
    <source>
        <dbReference type="EMBL" id="NGO40398.1"/>
    </source>
</evidence>
<dbReference type="Proteomes" id="UP000477311">
    <property type="component" value="Unassembled WGS sequence"/>
</dbReference>